<name>A0ABW7GSC9_9BURK</name>
<evidence type="ECO:0000313" key="1">
    <source>
        <dbReference type="EMBL" id="MFG6464890.1"/>
    </source>
</evidence>
<protein>
    <submittedName>
        <fullName evidence="1">Uncharacterized protein</fullName>
    </submittedName>
</protein>
<keyword evidence="2" id="KW-1185">Reference proteome</keyword>
<dbReference type="Proteomes" id="UP001606302">
    <property type="component" value="Unassembled WGS sequence"/>
</dbReference>
<dbReference type="EMBL" id="JBIGHX010000013">
    <property type="protein sequence ID" value="MFG6464890.1"/>
    <property type="molecule type" value="Genomic_DNA"/>
</dbReference>
<comment type="caution">
    <text evidence="1">The sequence shown here is derived from an EMBL/GenBank/DDBJ whole genome shotgun (WGS) entry which is preliminary data.</text>
</comment>
<evidence type="ECO:0000313" key="2">
    <source>
        <dbReference type="Proteomes" id="UP001606302"/>
    </source>
</evidence>
<reference evidence="1 2" key="1">
    <citation type="submission" date="2024-08" db="EMBL/GenBank/DDBJ databases">
        <authorList>
            <person name="Lu H."/>
        </authorList>
    </citation>
    <scope>NUCLEOTIDE SEQUENCE [LARGE SCALE GENOMIC DNA]</scope>
    <source>
        <strain evidence="1 2">DXS20W</strain>
    </source>
</reference>
<accession>A0ABW7GSC9</accession>
<gene>
    <name evidence="1" type="ORF">ACG04Q_25175</name>
</gene>
<organism evidence="1 2">
    <name type="scientific">Pelomonas lactea</name>
    <dbReference type="NCBI Taxonomy" id="3299030"/>
    <lineage>
        <taxon>Bacteria</taxon>
        <taxon>Pseudomonadati</taxon>
        <taxon>Pseudomonadota</taxon>
        <taxon>Betaproteobacteria</taxon>
        <taxon>Burkholderiales</taxon>
        <taxon>Sphaerotilaceae</taxon>
        <taxon>Roseateles</taxon>
    </lineage>
</organism>
<sequence>MLSVSNRQLAHIAVSRMTRLVAEQLQKHCAGLLGTDVQQALTLAELQEHVETVRRRLRPWHMDGERLVVKYSVGSLMLGQYPDEIEPRMKPTLARDDWSALQKEGFLDQAITALLERRQQSAKAGA</sequence>
<proteinExistence type="predicted"/>